<dbReference type="EMBL" id="KN834784">
    <property type="protein sequence ID" value="KIK58600.1"/>
    <property type="molecule type" value="Genomic_DNA"/>
</dbReference>
<evidence type="ECO:0000313" key="1">
    <source>
        <dbReference type="EMBL" id="KIK58600.1"/>
    </source>
</evidence>
<dbReference type="AlphaFoldDB" id="A0A0D0B5I4"/>
<sequence length="445" mass="47726">MNRYSRAVSTIMLQNATHAEGFQPGFDLPKFRDVVTPDLVQEGVGIVRAVLKPLLPPFPSDKHIKVCLDAATSPFVLRKIDPGYNVLLSLIALRHPILDEKNFSIEQTWEPLLQGVDKPPCLPDGLDRDAEFELTRGEQEHLKGSVNATNEPSLSHPRRALGDAVVVNGRSLSAIGPPPQELLPSLPTHAGSARPALISKGLPSVLHDVSHDLVNADNTLDAIEADLDFYDFPSATSSPLLDSDSIVLDSSLLVTWSDLHAPELSVNDPSPAAGSPNSFSFTTRDSCLVDPNLLATGSNFGYSSPPSHAPLNASVTTPFVPGAWVSSPTRTPSCEELGPAFLRSTPALGRHVFASTSACAVPVKSFCGRRPLSLPQSFHLTAATVVGVSDCAVKGRYLSRVSGALVSGNWKRIRTLEPPRRVSGGIVKVRRLEVQTCGQFGFHAR</sequence>
<protein>
    <submittedName>
        <fullName evidence="1">Uncharacterized protein</fullName>
    </submittedName>
</protein>
<name>A0A0D0B5I4_9AGAR</name>
<organism evidence="1 2">
    <name type="scientific">Collybiopsis luxurians FD-317 M1</name>
    <dbReference type="NCBI Taxonomy" id="944289"/>
    <lineage>
        <taxon>Eukaryota</taxon>
        <taxon>Fungi</taxon>
        <taxon>Dikarya</taxon>
        <taxon>Basidiomycota</taxon>
        <taxon>Agaricomycotina</taxon>
        <taxon>Agaricomycetes</taxon>
        <taxon>Agaricomycetidae</taxon>
        <taxon>Agaricales</taxon>
        <taxon>Marasmiineae</taxon>
        <taxon>Omphalotaceae</taxon>
        <taxon>Collybiopsis</taxon>
        <taxon>Collybiopsis luxurians</taxon>
    </lineage>
</organism>
<proteinExistence type="predicted"/>
<keyword evidence="2" id="KW-1185">Reference proteome</keyword>
<reference evidence="1 2" key="1">
    <citation type="submission" date="2014-04" db="EMBL/GenBank/DDBJ databases">
        <title>Evolutionary Origins and Diversification of the Mycorrhizal Mutualists.</title>
        <authorList>
            <consortium name="DOE Joint Genome Institute"/>
            <consortium name="Mycorrhizal Genomics Consortium"/>
            <person name="Kohler A."/>
            <person name="Kuo A."/>
            <person name="Nagy L.G."/>
            <person name="Floudas D."/>
            <person name="Copeland A."/>
            <person name="Barry K.W."/>
            <person name="Cichocki N."/>
            <person name="Veneault-Fourrey C."/>
            <person name="LaButti K."/>
            <person name="Lindquist E.A."/>
            <person name="Lipzen A."/>
            <person name="Lundell T."/>
            <person name="Morin E."/>
            <person name="Murat C."/>
            <person name="Riley R."/>
            <person name="Ohm R."/>
            <person name="Sun H."/>
            <person name="Tunlid A."/>
            <person name="Henrissat B."/>
            <person name="Grigoriev I.V."/>
            <person name="Hibbett D.S."/>
            <person name="Martin F."/>
        </authorList>
    </citation>
    <scope>NUCLEOTIDE SEQUENCE [LARGE SCALE GENOMIC DNA]</scope>
    <source>
        <strain evidence="1 2">FD-317 M1</strain>
    </source>
</reference>
<gene>
    <name evidence="1" type="ORF">GYMLUDRAFT_246002</name>
</gene>
<evidence type="ECO:0000313" key="2">
    <source>
        <dbReference type="Proteomes" id="UP000053593"/>
    </source>
</evidence>
<dbReference type="Proteomes" id="UP000053593">
    <property type="component" value="Unassembled WGS sequence"/>
</dbReference>
<dbReference type="HOGENOM" id="CLU_615476_0_0_1"/>
<accession>A0A0D0B5I4</accession>